<gene>
    <name evidence="8" type="ORF">HERI1096_LOCUS25869</name>
</gene>
<dbReference type="FunFam" id="3.40.50.1100:FF:000006">
    <property type="entry name" value="Cysteine synthase"/>
    <property type="match status" value="1"/>
</dbReference>
<keyword evidence="5" id="KW-0663">Pyridoxal phosphate</keyword>
<dbReference type="InterPro" id="IPR036052">
    <property type="entry name" value="TrpB-like_PALP_sf"/>
</dbReference>
<feature type="domain" description="Tryptophan synthase beta chain-like PALP" evidence="7">
    <location>
        <begin position="39"/>
        <end position="343"/>
    </location>
</feature>
<dbReference type="AlphaFoldDB" id="A0A7S3F4G7"/>
<comment type="cofactor">
    <cofactor evidence="1">
        <name>pyridoxal 5'-phosphate</name>
        <dbReference type="ChEBI" id="CHEBI:597326"/>
    </cofactor>
</comment>
<evidence type="ECO:0000256" key="2">
    <source>
        <dbReference type="ARBA" id="ARBA00007103"/>
    </source>
</evidence>
<evidence type="ECO:0000256" key="1">
    <source>
        <dbReference type="ARBA" id="ARBA00001933"/>
    </source>
</evidence>
<evidence type="ECO:0000259" key="7">
    <source>
        <dbReference type="Pfam" id="PF00291"/>
    </source>
</evidence>
<dbReference type="PROSITE" id="PS00901">
    <property type="entry name" value="CYS_SYNTHASE"/>
    <property type="match status" value="1"/>
</dbReference>
<evidence type="ECO:0000256" key="6">
    <source>
        <dbReference type="ARBA" id="ARBA00023192"/>
    </source>
</evidence>
<dbReference type="InterPro" id="IPR001926">
    <property type="entry name" value="TrpB-like_PALP"/>
</dbReference>
<dbReference type="Gene3D" id="3.40.50.1100">
    <property type="match status" value="2"/>
</dbReference>
<dbReference type="Pfam" id="PF00291">
    <property type="entry name" value="PALP"/>
    <property type="match status" value="1"/>
</dbReference>
<sequence length="394" mass="42573">MALTRFRSILAAARLARPLMPAGSISKQTRSLAGYVDSVTELIGSTPMVRLRRVIGEDCEAKVLLKLEMQNPGGSVKDRIALSMIEEAEKRGDIHPSRTTIVEATSGNTGIGLAMVAAAKGYKCIIVMPQVPSMFERYILARKFGSEVHLTSVLQDDFPKTVANMIGYSRQLVEENPDYWTPNQFETDDNPLAHMSTTGPEIWEQTGGDIDCFVAGAGTGGTLNGVGQFLKEKNPSCHVVCVEPTEARVLVGGTPGMHGVVGIGANLQLPLLEKLAPGQEWKEGPRGPIDEFLHASTPECVEWANRVAAEEGLLVGPSSGAAIKVAVDIAKRPEMKGKTIVVLQASSAIRYVSHPMWEQHKTEGGAALPLPPDLETEFPICRWKSEDYTPPPKP</sequence>
<evidence type="ECO:0000313" key="8">
    <source>
        <dbReference type="EMBL" id="CAE0126025.1"/>
    </source>
</evidence>
<accession>A0A7S3F4G7</accession>
<dbReference type="InterPro" id="IPR001216">
    <property type="entry name" value="P-phosphate_BS"/>
</dbReference>
<dbReference type="InterPro" id="IPR050214">
    <property type="entry name" value="Cys_Synth/Cystath_Beta-Synth"/>
</dbReference>
<dbReference type="GO" id="GO:0006535">
    <property type="term" value="P:cysteine biosynthetic process from serine"/>
    <property type="evidence" value="ECO:0007669"/>
    <property type="project" value="InterPro"/>
</dbReference>
<dbReference type="SUPFAM" id="SSF53686">
    <property type="entry name" value="Tryptophan synthase beta subunit-like PLP-dependent enzymes"/>
    <property type="match status" value="1"/>
</dbReference>
<keyword evidence="6" id="KW-0198">Cysteine biosynthesis</keyword>
<name>A0A7S3F4G7_9EUKA</name>
<dbReference type="CDD" id="cd01561">
    <property type="entry name" value="CBS_like"/>
    <property type="match status" value="1"/>
</dbReference>
<dbReference type="EMBL" id="HBHX01046729">
    <property type="protein sequence ID" value="CAE0126025.1"/>
    <property type="molecule type" value="Transcribed_RNA"/>
</dbReference>
<dbReference type="PANTHER" id="PTHR10314">
    <property type="entry name" value="CYSTATHIONINE BETA-SYNTHASE"/>
    <property type="match status" value="1"/>
</dbReference>
<keyword evidence="3" id="KW-0028">Amino-acid biosynthesis</keyword>
<protein>
    <recommendedName>
        <fullName evidence="7">Tryptophan synthase beta chain-like PALP domain-containing protein</fullName>
    </recommendedName>
</protein>
<reference evidence="8" key="1">
    <citation type="submission" date="2021-01" db="EMBL/GenBank/DDBJ databases">
        <authorList>
            <person name="Corre E."/>
            <person name="Pelletier E."/>
            <person name="Niang G."/>
            <person name="Scheremetjew M."/>
            <person name="Finn R."/>
            <person name="Kale V."/>
            <person name="Holt S."/>
            <person name="Cochrane G."/>
            <person name="Meng A."/>
            <person name="Brown T."/>
            <person name="Cohen L."/>
        </authorList>
    </citation>
    <scope>NUCLEOTIDE SEQUENCE</scope>
    <source>
        <strain evidence="8">CCMP281</strain>
    </source>
</reference>
<dbReference type="GO" id="GO:0016740">
    <property type="term" value="F:transferase activity"/>
    <property type="evidence" value="ECO:0007669"/>
    <property type="project" value="UniProtKB-KW"/>
</dbReference>
<evidence type="ECO:0000256" key="5">
    <source>
        <dbReference type="ARBA" id="ARBA00022898"/>
    </source>
</evidence>
<proteinExistence type="inferred from homology"/>
<evidence type="ECO:0000256" key="4">
    <source>
        <dbReference type="ARBA" id="ARBA00022679"/>
    </source>
</evidence>
<evidence type="ECO:0000256" key="3">
    <source>
        <dbReference type="ARBA" id="ARBA00022605"/>
    </source>
</evidence>
<keyword evidence="4" id="KW-0808">Transferase</keyword>
<organism evidence="8">
    <name type="scientific">Haptolina ericina</name>
    <dbReference type="NCBI Taxonomy" id="156174"/>
    <lineage>
        <taxon>Eukaryota</taxon>
        <taxon>Haptista</taxon>
        <taxon>Haptophyta</taxon>
        <taxon>Prymnesiophyceae</taxon>
        <taxon>Prymnesiales</taxon>
        <taxon>Prymnesiaceae</taxon>
        <taxon>Haptolina</taxon>
    </lineage>
</organism>
<comment type="similarity">
    <text evidence="2">Belongs to the cysteine synthase/cystathionine beta-synthase family.</text>
</comment>